<feature type="domain" description="4Fe-4S ferredoxin-type" evidence="1">
    <location>
        <begin position="60"/>
        <end position="89"/>
    </location>
</feature>
<dbReference type="Proteomes" id="UP000004756">
    <property type="component" value="Unassembled WGS sequence"/>
</dbReference>
<dbReference type="PANTHER" id="PTHR42895:SF1">
    <property type="entry name" value="IRON-SULFUR CLUSTER PROTEIN"/>
    <property type="match status" value="1"/>
</dbReference>
<evidence type="ECO:0000313" key="2">
    <source>
        <dbReference type="EMBL" id="EEG53194.1"/>
    </source>
</evidence>
<dbReference type="InterPro" id="IPR052911">
    <property type="entry name" value="Corrinoid_activation_enz"/>
</dbReference>
<evidence type="ECO:0000313" key="3">
    <source>
        <dbReference type="Proteomes" id="UP000004756"/>
    </source>
</evidence>
<protein>
    <submittedName>
        <fullName evidence="2">4Fe-4S binding domain protein</fullName>
    </submittedName>
</protein>
<dbReference type="InterPro" id="IPR017896">
    <property type="entry name" value="4Fe4S_Fe-S-bd"/>
</dbReference>
<accession>C0D660</accession>
<reference evidence="2 3" key="1">
    <citation type="submission" date="2009-01" db="EMBL/GenBank/DDBJ databases">
        <authorList>
            <person name="Fulton L."/>
            <person name="Clifton S."/>
            <person name="Fulton B."/>
            <person name="Xu J."/>
            <person name="Minx P."/>
            <person name="Pepin K.H."/>
            <person name="Johnson M."/>
            <person name="Bhonagiri V."/>
            <person name="Nash W.E."/>
            <person name="Mardis E.R."/>
            <person name="Wilson R.K."/>
        </authorList>
    </citation>
    <scope>NUCLEOTIDE SEQUENCE [LARGE SCALE GENOMIC DNA]</scope>
    <source>
        <strain evidence="2 3">DSM 15981</strain>
    </source>
</reference>
<dbReference type="PANTHER" id="PTHR42895">
    <property type="entry name" value="IRON-SULFUR CLUSTER-BINDING PROTEIN-RELATED"/>
    <property type="match status" value="1"/>
</dbReference>
<dbReference type="Gene3D" id="3.30.70.20">
    <property type="match status" value="1"/>
</dbReference>
<dbReference type="SUPFAM" id="SSF54862">
    <property type="entry name" value="4Fe-4S ferredoxins"/>
    <property type="match status" value="1"/>
</dbReference>
<dbReference type="EMBL" id="ACCJ01000391">
    <property type="protein sequence ID" value="EEG53194.1"/>
    <property type="molecule type" value="Genomic_DNA"/>
</dbReference>
<gene>
    <name evidence="2" type="ORF">CLOSTASPAR_04756</name>
</gene>
<proteinExistence type="predicted"/>
<keyword evidence="3" id="KW-1185">Reference proteome</keyword>
<dbReference type="PROSITE" id="PS51379">
    <property type="entry name" value="4FE4S_FER_2"/>
    <property type="match status" value="2"/>
</dbReference>
<name>C0D660_9FIRM</name>
<organism evidence="2 3">
    <name type="scientific">[Clostridium] asparagiforme DSM 15981</name>
    <dbReference type="NCBI Taxonomy" id="518636"/>
    <lineage>
        <taxon>Bacteria</taxon>
        <taxon>Bacillati</taxon>
        <taxon>Bacillota</taxon>
        <taxon>Clostridia</taxon>
        <taxon>Lachnospirales</taxon>
        <taxon>Lachnospiraceae</taxon>
        <taxon>Enterocloster</taxon>
    </lineage>
</organism>
<dbReference type="AlphaFoldDB" id="C0D660"/>
<dbReference type="Pfam" id="PF12837">
    <property type="entry name" value="Fer4_6"/>
    <property type="match status" value="1"/>
</dbReference>
<comment type="caution">
    <text evidence="2">The sequence shown here is derived from an EMBL/GenBank/DDBJ whole genome shotgun (WGS) entry which is preliminary data.</text>
</comment>
<evidence type="ECO:0000259" key="1">
    <source>
        <dbReference type="PROSITE" id="PS51379"/>
    </source>
</evidence>
<sequence>MPEYLERFPQALCLWRIRNIKRRNELMIRRIIHIDEAKCNGCGLCADACHEGAIGMVDGKARLLREDYCDGLGDCLPSCPAGAITFEEREAPAYDHAAVLAAQAAKRRDASSPAAPHHAGCPGSRAAVFSRPMSTEGQTASPAAGTAPVIPPSEACPPSDLRSQLTQWPVQIKLAPVTAPFFDGADLLIAADCTAYAYGDFHRSFIRGRITLIGCPKLDSVDYSEKLTEIIARNDLKSITVVRMEVPCCGGIEFAVKNALNASGKEIPLNVVTISTDGRIL</sequence>
<feature type="domain" description="4Fe-4S ferredoxin-type" evidence="1">
    <location>
        <begin position="30"/>
        <end position="59"/>
    </location>
</feature>
<dbReference type="HOGENOM" id="CLU_074768_0_0_9"/>
<reference evidence="2 3" key="2">
    <citation type="submission" date="2009-02" db="EMBL/GenBank/DDBJ databases">
        <title>Draft genome sequence of Clostridium asparagiforme (DSM 15981).</title>
        <authorList>
            <person name="Sudarsanam P."/>
            <person name="Ley R."/>
            <person name="Guruge J."/>
            <person name="Turnbaugh P.J."/>
            <person name="Mahowald M."/>
            <person name="Liep D."/>
            <person name="Gordon J."/>
        </authorList>
    </citation>
    <scope>NUCLEOTIDE SEQUENCE [LARGE SCALE GENOMIC DNA]</scope>
    <source>
        <strain evidence="2 3">DSM 15981</strain>
    </source>
</reference>